<sequence length="222" mass="25015">MGNDDVAIKHPKEYSHAKFWIKDLRPPLGIEIARSELGISLSQQKFIPEIISETSLSGCKPAVILVEQNITLTTTEFDIGAHSEINDPLLGDPSAYRRLVEKLIYLTMTRPDISYVVQTLSQFMQNPKESHMNAVLKVVKYLKNCPGLGILLSRDRNMEMTAYRDTDYATCPMNRRSLIGFCIKLGSSLISWKMKKQSTMSLSLAKAEYRAMAKIVSGIVWV</sequence>
<dbReference type="CDD" id="cd09272">
    <property type="entry name" value="RNase_HI_RT_Ty1"/>
    <property type="match status" value="1"/>
</dbReference>
<evidence type="ECO:0000313" key="1">
    <source>
        <dbReference type="Proteomes" id="UP000827889"/>
    </source>
</evidence>
<dbReference type="KEGG" id="rarg:115749265"/>
<dbReference type="RefSeq" id="XP_030541862.2">
    <property type="nucleotide sequence ID" value="XM_030686002.2"/>
</dbReference>
<proteinExistence type="predicted"/>
<evidence type="ECO:0000313" key="2">
    <source>
        <dbReference type="RefSeq" id="XP_030541862.2"/>
    </source>
</evidence>
<dbReference type="PANTHER" id="PTHR11439:SF511">
    <property type="match status" value="1"/>
</dbReference>
<reference evidence="2" key="1">
    <citation type="submission" date="2025-08" db="UniProtKB">
        <authorList>
            <consortium name="RefSeq"/>
        </authorList>
    </citation>
    <scope>IDENTIFICATION</scope>
    <source>
        <tissue evidence="2">Leaf</tissue>
    </source>
</reference>
<name>A0A8B8Q6A6_9MYRT</name>
<gene>
    <name evidence="2" type="primary">LOC115749265</name>
</gene>
<dbReference type="Proteomes" id="UP000827889">
    <property type="component" value="Chromosome 10"/>
</dbReference>
<accession>A0A8B8Q6A6</accession>
<keyword evidence="1" id="KW-1185">Reference proteome</keyword>
<dbReference type="PANTHER" id="PTHR11439">
    <property type="entry name" value="GAG-POL-RELATED RETROTRANSPOSON"/>
    <property type="match status" value="1"/>
</dbReference>
<dbReference type="AlphaFoldDB" id="A0A8B8Q6A6"/>
<protein>
    <submittedName>
        <fullName evidence="2">Secreted RxLR effector protein 161-like</fullName>
    </submittedName>
</protein>
<organism evidence="1 2">
    <name type="scientific">Rhodamnia argentea</name>
    <dbReference type="NCBI Taxonomy" id="178133"/>
    <lineage>
        <taxon>Eukaryota</taxon>
        <taxon>Viridiplantae</taxon>
        <taxon>Streptophyta</taxon>
        <taxon>Embryophyta</taxon>
        <taxon>Tracheophyta</taxon>
        <taxon>Spermatophyta</taxon>
        <taxon>Magnoliopsida</taxon>
        <taxon>eudicotyledons</taxon>
        <taxon>Gunneridae</taxon>
        <taxon>Pentapetalae</taxon>
        <taxon>rosids</taxon>
        <taxon>malvids</taxon>
        <taxon>Myrtales</taxon>
        <taxon>Myrtaceae</taxon>
        <taxon>Myrtoideae</taxon>
        <taxon>Myrteae</taxon>
        <taxon>Australasian group</taxon>
        <taxon>Rhodamnia</taxon>
    </lineage>
</organism>
<dbReference type="GeneID" id="115749265"/>